<gene>
    <name evidence="2" type="ORF">F9B16_45805</name>
</gene>
<comment type="caution">
    <text evidence="2">The sequence shown here is derived from an EMBL/GenBank/DDBJ whole genome shotgun (WGS) entry which is preliminary data.</text>
</comment>
<dbReference type="InterPro" id="IPR036691">
    <property type="entry name" value="Endo/exonu/phosph_ase_sf"/>
</dbReference>
<dbReference type="Pfam" id="PF03372">
    <property type="entry name" value="Exo_endo_phos"/>
    <property type="match status" value="1"/>
</dbReference>
<evidence type="ECO:0000313" key="2">
    <source>
        <dbReference type="EMBL" id="KAB2361759.1"/>
    </source>
</evidence>
<dbReference type="GO" id="GO:0005737">
    <property type="term" value="C:cytoplasm"/>
    <property type="evidence" value="ECO:0007669"/>
    <property type="project" value="TreeGrafter"/>
</dbReference>
<dbReference type="EMBL" id="WBMR01000292">
    <property type="protein sequence ID" value="KAB2361759.1"/>
    <property type="molecule type" value="Genomic_DNA"/>
</dbReference>
<reference evidence="2 3" key="1">
    <citation type="submission" date="2019-09" db="EMBL/GenBank/DDBJ databases">
        <title>Actinomadura physcomitrii sp. nov., a novel actinomycete isolated from moss [Physcomitrium sphaericum (Ludw) Fuernr].</title>
        <authorList>
            <person name="Liu C."/>
            <person name="Zhuang X."/>
        </authorList>
    </citation>
    <scope>NUCLEOTIDE SEQUENCE [LARGE SCALE GENOMIC DNA]</scope>
    <source>
        <strain evidence="2 3">CYP1-1B</strain>
    </source>
</reference>
<sequence length="260" mass="28557">MGRRADRAPVNLGLLTFNTLFRGDSRARIRALAAILEDSPYDVVCLQEVVSPLNLAALRRATPSYPYIAHGPSVPLVRGGLVTLSRRPIVRRHFHPYRFTGRPRLEGLLRKGVLLTRVRSGDEHITVANTHLTANMDNDWDLANPYTRIEANELAQLAEFLAHPRLTDPLIVAGDFNVPRGSPLLRDFRAATGLADVLNGDPAPTFRPTPELSLEPIDQILATPPLTATTTVVFKDEIRLPGGRACHLSDHYGLAAAFTA</sequence>
<proteinExistence type="predicted"/>
<dbReference type="RefSeq" id="WP_151546554.1">
    <property type="nucleotide sequence ID" value="NZ_WBMR01000292.1"/>
</dbReference>
<evidence type="ECO:0000313" key="3">
    <source>
        <dbReference type="Proteomes" id="UP000483004"/>
    </source>
</evidence>
<dbReference type="OrthoDB" id="3676652at2"/>
<dbReference type="Gene3D" id="3.60.10.10">
    <property type="entry name" value="Endonuclease/exonuclease/phosphatase"/>
    <property type="match status" value="1"/>
</dbReference>
<keyword evidence="3" id="KW-1185">Reference proteome</keyword>
<dbReference type="InterPro" id="IPR038772">
    <property type="entry name" value="Sph/SMPD2-like"/>
</dbReference>
<dbReference type="InterPro" id="IPR005135">
    <property type="entry name" value="Endo/exonuclease/phosphatase"/>
</dbReference>
<feature type="domain" description="Endonuclease/exonuclease/phosphatase" evidence="1">
    <location>
        <begin position="15"/>
        <end position="251"/>
    </location>
</feature>
<evidence type="ECO:0000259" key="1">
    <source>
        <dbReference type="Pfam" id="PF03372"/>
    </source>
</evidence>
<name>A0A6L3VDJ7_9ACTN</name>
<dbReference type="GO" id="GO:0004767">
    <property type="term" value="F:sphingomyelin phosphodiesterase activity"/>
    <property type="evidence" value="ECO:0007669"/>
    <property type="project" value="InterPro"/>
</dbReference>
<dbReference type="SUPFAM" id="SSF56219">
    <property type="entry name" value="DNase I-like"/>
    <property type="match status" value="1"/>
</dbReference>
<organism evidence="2 3">
    <name type="scientific">Actinomadura montaniterrae</name>
    <dbReference type="NCBI Taxonomy" id="1803903"/>
    <lineage>
        <taxon>Bacteria</taxon>
        <taxon>Bacillati</taxon>
        <taxon>Actinomycetota</taxon>
        <taxon>Actinomycetes</taxon>
        <taxon>Streptosporangiales</taxon>
        <taxon>Thermomonosporaceae</taxon>
        <taxon>Actinomadura</taxon>
    </lineage>
</organism>
<dbReference type="PANTHER" id="PTHR16320:SF1">
    <property type="entry name" value="SPHINGOMYELINASE DDB_G0288017"/>
    <property type="match status" value="1"/>
</dbReference>
<protein>
    <recommendedName>
        <fullName evidence="1">Endonuclease/exonuclease/phosphatase domain-containing protein</fullName>
    </recommendedName>
</protein>
<dbReference type="Proteomes" id="UP000483004">
    <property type="component" value="Unassembled WGS sequence"/>
</dbReference>
<dbReference type="AlphaFoldDB" id="A0A6L3VDJ7"/>
<accession>A0A6L3VDJ7</accession>
<dbReference type="PANTHER" id="PTHR16320">
    <property type="entry name" value="SPHINGOMYELINASE FAMILY MEMBER"/>
    <property type="match status" value="1"/>
</dbReference>